<dbReference type="STRING" id="467210.HMPREF1866_01643"/>
<dbReference type="RefSeq" id="WP_060931364.1">
    <property type="nucleotide sequence ID" value="NZ_KQ959831.1"/>
</dbReference>
<dbReference type="InterPro" id="IPR025588">
    <property type="entry name" value="YcxB-like_C"/>
</dbReference>
<feature type="domain" description="YcxB-like C-terminal" evidence="2">
    <location>
        <begin position="90"/>
        <end position="138"/>
    </location>
</feature>
<keyword evidence="1" id="KW-1133">Transmembrane helix</keyword>
<accession>A0A133ZNF9</accession>
<dbReference type="PATRIC" id="fig|467210.3.peg.1629"/>
<keyword evidence="1" id="KW-0472">Membrane</keyword>
<evidence type="ECO:0000259" key="2">
    <source>
        <dbReference type="Pfam" id="PF14317"/>
    </source>
</evidence>
<evidence type="ECO:0000313" key="3">
    <source>
        <dbReference type="EMBL" id="KXB56968.1"/>
    </source>
</evidence>
<keyword evidence="4" id="KW-1185">Reference proteome</keyword>
<dbReference type="Pfam" id="PF14317">
    <property type="entry name" value="YcxB"/>
    <property type="match status" value="1"/>
</dbReference>
<protein>
    <recommendedName>
        <fullName evidence="2">YcxB-like C-terminal domain-containing protein</fullName>
    </recommendedName>
</protein>
<organism evidence="3 4">
    <name type="scientific">Lachnoanaerobaculum saburreum</name>
    <dbReference type="NCBI Taxonomy" id="467210"/>
    <lineage>
        <taxon>Bacteria</taxon>
        <taxon>Bacillati</taxon>
        <taxon>Bacillota</taxon>
        <taxon>Clostridia</taxon>
        <taxon>Lachnospirales</taxon>
        <taxon>Lachnospiraceae</taxon>
        <taxon>Lachnoanaerobaculum</taxon>
    </lineage>
</organism>
<dbReference type="AlphaFoldDB" id="A0A133ZNF9"/>
<dbReference type="OrthoDB" id="2002442at2"/>
<dbReference type="EMBL" id="LSDA01000096">
    <property type="protein sequence ID" value="KXB56968.1"/>
    <property type="molecule type" value="Genomic_DNA"/>
</dbReference>
<reference evidence="4" key="1">
    <citation type="submission" date="2016-01" db="EMBL/GenBank/DDBJ databases">
        <authorList>
            <person name="Mitreva M."/>
            <person name="Pepin K.H."/>
            <person name="Mihindukulasuriya K.A."/>
            <person name="Fulton R."/>
            <person name="Fronick C."/>
            <person name="O'Laughlin M."/>
            <person name="Miner T."/>
            <person name="Herter B."/>
            <person name="Rosa B.A."/>
            <person name="Cordes M."/>
            <person name="Tomlinson C."/>
            <person name="Wollam A."/>
            <person name="Palsikar V.B."/>
            <person name="Mardis E.R."/>
            <person name="Wilson R.K."/>
        </authorList>
    </citation>
    <scope>NUCLEOTIDE SEQUENCE [LARGE SCALE GENOMIC DNA]</scope>
    <source>
        <strain evidence="4">DNF00896</strain>
    </source>
</reference>
<evidence type="ECO:0000313" key="4">
    <source>
        <dbReference type="Proteomes" id="UP000070394"/>
    </source>
</evidence>
<keyword evidence="1" id="KW-0812">Transmembrane</keyword>
<gene>
    <name evidence="3" type="ORF">HMPREF1866_01643</name>
</gene>
<sequence>MNYKFNYKNTAFELFKLSFFFLYSSLAGIVNIIFTVAMIALIYARWDDATDLLRVVLVIAVLFFVLFQPVIMYSRARRNAKTLKELSLEFGDRGIAVEVEGKREYIDWKKIKAFKRFPGMLIIFTDNTNGYILTKRVVGDNYKKVFGDISEKIKR</sequence>
<feature type="transmembrane region" description="Helical" evidence="1">
    <location>
        <begin position="52"/>
        <end position="74"/>
    </location>
</feature>
<proteinExistence type="predicted"/>
<dbReference type="Proteomes" id="UP000070394">
    <property type="component" value="Unassembled WGS sequence"/>
</dbReference>
<evidence type="ECO:0000256" key="1">
    <source>
        <dbReference type="SAM" id="Phobius"/>
    </source>
</evidence>
<feature type="transmembrane region" description="Helical" evidence="1">
    <location>
        <begin position="20"/>
        <end position="46"/>
    </location>
</feature>
<name>A0A133ZNF9_9FIRM</name>
<comment type="caution">
    <text evidence="3">The sequence shown here is derived from an EMBL/GenBank/DDBJ whole genome shotgun (WGS) entry which is preliminary data.</text>
</comment>